<dbReference type="NCBIfam" id="TIGR00059">
    <property type="entry name" value="L17"/>
    <property type="match status" value="1"/>
</dbReference>
<protein>
    <recommendedName>
        <fullName evidence="4">Large ribosomal subunit protein bL17</fullName>
    </recommendedName>
</protein>
<dbReference type="STRING" id="1801766.A2997_00390"/>
<evidence type="ECO:0000256" key="3">
    <source>
        <dbReference type="ARBA" id="ARBA00023274"/>
    </source>
</evidence>
<dbReference type="GO" id="GO:0022625">
    <property type="term" value="C:cytosolic large ribosomal subunit"/>
    <property type="evidence" value="ECO:0007669"/>
    <property type="project" value="TreeGrafter"/>
</dbReference>
<dbReference type="AlphaFoldDB" id="A0A1F6WNZ3"/>
<accession>A0A1F6WNZ3</accession>
<evidence type="ECO:0000256" key="2">
    <source>
        <dbReference type="ARBA" id="ARBA00022980"/>
    </source>
</evidence>
<dbReference type="SUPFAM" id="SSF64263">
    <property type="entry name" value="Prokaryotic ribosomal protein L17"/>
    <property type="match status" value="1"/>
</dbReference>
<comment type="subunit">
    <text evidence="4">Part of the 50S ribosomal subunit. Contacts protein L32.</text>
</comment>
<dbReference type="EMBL" id="MFUQ01000015">
    <property type="protein sequence ID" value="OGI83546.1"/>
    <property type="molecule type" value="Genomic_DNA"/>
</dbReference>
<dbReference type="Gene3D" id="3.90.1030.10">
    <property type="entry name" value="Ribosomal protein L17"/>
    <property type="match status" value="1"/>
</dbReference>
<organism evidence="6 7">
    <name type="scientific">Candidatus Nomurabacteria bacterium RIFCSPLOWO2_01_FULL_36_10b</name>
    <dbReference type="NCBI Taxonomy" id="1801766"/>
    <lineage>
        <taxon>Bacteria</taxon>
        <taxon>Candidatus Nomuraibacteriota</taxon>
    </lineage>
</organism>
<reference evidence="6 7" key="1">
    <citation type="journal article" date="2016" name="Nat. Commun.">
        <title>Thousands of microbial genomes shed light on interconnected biogeochemical processes in an aquifer system.</title>
        <authorList>
            <person name="Anantharaman K."/>
            <person name="Brown C.T."/>
            <person name="Hug L.A."/>
            <person name="Sharon I."/>
            <person name="Castelle C.J."/>
            <person name="Probst A.J."/>
            <person name="Thomas B.C."/>
            <person name="Singh A."/>
            <person name="Wilkins M.J."/>
            <person name="Karaoz U."/>
            <person name="Brodie E.L."/>
            <person name="Williams K.H."/>
            <person name="Hubbard S.S."/>
            <person name="Banfield J.F."/>
        </authorList>
    </citation>
    <scope>NUCLEOTIDE SEQUENCE [LARGE SCALE GENOMIC DNA]</scope>
</reference>
<evidence type="ECO:0000256" key="4">
    <source>
        <dbReference type="HAMAP-Rule" id="MF_01368"/>
    </source>
</evidence>
<evidence type="ECO:0000256" key="1">
    <source>
        <dbReference type="ARBA" id="ARBA00008777"/>
    </source>
</evidence>
<proteinExistence type="inferred from homology"/>
<dbReference type="InterPro" id="IPR047859">
    <property type="entry name" value="Ribosomal_bL17_CS"/>
</dbReference>
<dbReference type="PANTHER" id="PTHR14413">
    <property type="entry name" value="RIBOSOMAL PROTEIN L17"/>
    <property type="match status" value="1"/>
</dbReference>
<evidence type="ECO:0000313" key="7">
    <source>
        <dbReference type="Proteomes" id="UP000179448"/>
    </source>
</evidence>
<dbReference type="PROSITE" id="PS01167">
    <property type="entry name" value="RIBOSOMAL_L17"/>
    <property type="match status" value="1"/>
</dbReference>
<dbReference type="GO" id="GO:0006412">
    <property type="term" value="P:translation"/>
    <property type="evidence" value="ECO:0007669"/>
    <property type="project" value="UniProtKB-UniRule"/>
</dbReference>
<keyword evidence="2 4" id="KW-0689">Ribosomal protein</keyword>
<comment type="similarity">
    <text evidence="1 4 5">Belongs to the bacterial ribosomal protein bL17 family.</text>
</comment>
<dbReference type="Pfam" id="PF01196">
    <property type="entry name" value="Ribosomal_L17"/>
    <property type="match status" value="1"/>
</dbReference>
<comment type="caution">
    <text evidence="6">The sequence shown here is derived from an EMBL/GenBank/DDBJ whole genome shotgun (WGS) entry which is preliminary data.</text>
</comment>
<dbReference type="PANTHER" id="PTHR14413:SF16">
    <property type="entry name" value="LARGE RIBOSOMAL SUBUNIT PROTEIN BL17M"/>
    <property type="match status" value="1"/>
</dbReference>
<keyword evidence="3 4" id="KW-0687">Ribonucleoprotein</keyword>
<sequence>MRHHNTNKKLSRIKKVRVGLMRSLLVALIERESITTTLTRARVLRPSIEKLVTKARTNDLATRRVILARFGNNNDIVKILFNTIAPRYISRNGGYTRIVKLPQRSSDRAPMAIIKFV</sequence>
<evidence type="ECO:0000256" key="5">
    <source>
        <dbReference type="RuleBase" id="RU000660"/>
    </source>
</evidence>
<dbReference type="InterPro" id="IPR000456">
    <property type="entry name" value="Ribosomal_bL17"/>
</dbReference>
<dbReference type="HAMAP" id="MF_01368">
    <property type="entry name" value="Ribosomal_bL17"/>
    <property type="match status" value="1"/>
</dbReference>
<dbReference type="Proteomes" id="UP000179448">
    <property type="component" value="Unassembled WGS sequence"/>
</dbReference>
<dbReference type="InterPro" id="IPR036373">
    <property type="entry name" value="Ribosomal_bL17_sf"/>
</dbReference>
<name>A0A1F6WNZ3_9BACT</name>
<dbReference type="GO" id="GO:0003735">
    <property type="term" value="F:structural constituent of ribosome"/>
    <property type="evidence" value="ECO:0007669"/>
    <property type="project" value="InterPro"/>
</dbReference>
<gene>
    <name evidence="4" type="primary">rplQ</name>
    <name evidence="6" type="ORF">A2997_00390</name>
</gene>
<evidence type="ECO:0000313" key="6">
    <source>
        <dbReference type="EMBL" id="OGI83546.1"/>
    </source>
</evidence>